<dbReference type="Proteomes" id="UP000188268">
    <property type="component" value="Unassembled WGS sequence"/>
</dbReference>
<proteinExistence type="predicted"/>
<name>A0A1R3I0N6_COCAP</name>
<accession>A0A1R3I0N6</accession>
<sequence length="88" mass="9756">MDLDRILGLMGLWSKIPLLIKQVEFHYLGLDSIQRRPLSFYLLAIKISAAVSITGQNLHWQAATLNIYCYHSEPSANGDLPGNSTAAN</sequence>
<dbReference type="Gramene" id="OMO76154">
    <property type="protein sequence ID" value="OMO76154"/>
    <property type="gene ID" value="CCACVL1_15859"/>
</dbReference>
<protein>
    <submittedName>
        <fullName evidence="1">Uncharacterized protein</fullName>
    </submittedName>
</protein>
<dbReference type="AlphaFoldDB" id="A0A1R3I0N6"/>
<evidence type="ECO:0000313" key="2">
    <source>
        <dbReference type="Proteomes" id="UP000188268"/>
    </source>
</evidence>
<evidence type="ECO:0000313" key="1">
    <source>
        <dbReference type="EMBL" id="OMO76154.1"/>
    </source>
</evidence>
<reference evidence="1 2" key="1">
    <citation type="submission" date="2013-09" db="EMBL/GenBank/DDBJ databases">
        <title>Corchorus capsularis genome sequencing.</title>
        <authorList>
            <person name="Alam M."/>
            <person name="Haque M.S."/>
            <person name="Islam M.S."/>
            <person name="Emdad E.M."/>
            <person name="Islam M.M."/>
            <person name="Ahmed B."/>
            <person name="Halim A."/>
            <person name="Hossen Q.M.M."/>
            <person name="Hossain M.Z."/>
            <person name="Ahmed R."/>
            <person name="Khan M.M."/>
            <person name="Islam R."/>
            <person name="Rashid M.M."/>
            <person name="Khan S.A."/>
            <person name="Rahman M.S."/>
            <person name="Alam M."/>
        </authorList>
    </citation>
    <scope>NUCLEOTIDE SEQUENCE [LARGE SCALE GENOMIC DNA]</scope>
    <source>
        <strain evidence="2">cv. CVL-1</strain>
        <tissue evidence="1">Whole seedling</tissue>
    </source>
</reference>
<gene>
    <name evidence="1" type="ORF">CCACVL1_15859</name>
</gene>
<organism evidence="1 2">
    <name type="scientific">Corchorus capsularis</name>
    <name type="common">Jute</name>
    <dbReference type="NCBI Taxonomy" id="210143"/>
    <lineage>
        <taxon>Eukaryota</taxon>
        <taxon>Viridiplantae</taxon>
        <taxon>Streptophyta</taxon>
        <taxon>Embryophyta</taxon>
        <taxon>Tracheophyta</taxon>
        <taxon>Spermatophyta</taxon>
        <taxon>Magnoliopsida</taxon>
        <taxon>eudicotyledons</taxon>
        <taxon>Gunneridae</taxon>
        <taxon>Pentapetalae</taxon>
        <taxon>rosids</taxon>
        <taxon>malvids</taxon>
        <taxon>Malvales</taxon>
        <taxon>Malvaceae</taxon>
        <taxon>Grewioideae</taxon>
        <taxon>Apeibeae</taxon>
        <taxon>Corchorus</taxon>
    </lineage>
</organism>
<comment type="caution">
    <text evidence="1">The sequence shown here is derived from an EMBL/GenBank/DDBJ whole genome shotgun (WGS) entry which is preliminary data.</text>
</comment>
<keyword evidence="2" id="KW-1185">Reference proteome</keyword>
<dbReference type="EMBL" id="AWWV01010898">
    <property type="protein sequence ID" value="OMO76154.1"/>
    <property type="molecule type" value="Genomic_DNA"/>
</dbReference>